<proteinExistence type="inferred from homology"/>
<feature type="site" description="Cleavage (non-hydrolytic); by autocatalysis" evidence="11">
    <location>
        <begin position="185"/>
        <end position="186"/>
    </location>
</feature>
<dbReference type="NCBIfam" id="NF003678">
    <property type="entry name" value="PRK05305.1-2"/>
    <property type="match status" value="1"/>
</dbReference>
<dbReference type="EMBL" id="FMYP01000030">
    <property type="protein sequence ID" value="SDC41470.1"/>
    <property type="molecule type" value="Genomic_DNA"/>
</dbReference>
<dbReference type="STRING" id="1640674.SAMN05216323_103039"/>
<evidence type="ECO:0000256" key="12">
    <source>
        <dbReference type="SAM" id="Phobius"/>
    </source>
</evidence>
<comment type="cofactor">
    <cofactor evidence="11">
        <name>pyruvate</name>
        <dbReference type="ChEBI" id="CHEBI:15361"/>
    </cofactor>
    <text evidence="11">Binds 1 pyruvoyl group covalently per subunit.</text>
</comment>
<comment type="subunit">
    <text evidence="11">Heterodimer of a large membrane-associated beta subunit and a small pyruvoyl-containing alpha subunit.</text>
</comment>
<evidence type="ECO:0000256" key="2">
    <source>
        <dbReference type="ARBA" id="ARBA00022516"/>
    </source>
</evidence>
<evidence type="ECO:0000256" key="8">
    <source>
        <dbReference type="ARBA" id="ARBA00023239"/>
    </source>
</evidence>
<comment type="function">
    <text evidence="11">Catalyzes the formation of phosphatidylethanolamine (PtdEtn) from phosphatidylserine (PtdSer).</text>
</comment>
<dbReference type="InterPro" id="IPR033175">
    <property type="entry name" value="PSD-A"/>
</dbReference>
<dbReference type="AlphaFoldDB" id="A0A1G6LE05"/>
<feature type="transmembrane region" description="Helical" evidence="12">
    <location>
        <begin position="34"/>
        <end position="52"/>
    </location>
</feature>
<feature type="modified residue" description="Pyruvic acid (Ser); by autocatalysis" evidence="11">
    <location>
        <position position="186"/>
    </location>
</feature>
<keyword evidence="4 11" id="KW-0443">Lipid metabolism</keyword>
<dbReference type="GO" id="GO:0006646">
    <property type="term" value="P:phosphatidylethanolamine biosynthetic process"/>
    <property type="evidence" value="ECO:0007669"/>
    <property type="project" value="UniProtKB-UniRule"/>
</dbReference>
<comment type="PTM">
    <text evidence="11">Is synthesized initially as an inactive proenzyme. Formation of the active enzyme involves a self-maturation process in which the active site pyruvoyl group is generated from an internal serine residue via an autocatalytic post-translational modification. Two non-identical subunits are generated from the proenzyme in this reaction, and the pyruvate is formed at the N-terminus of the alpha chain, which is derived from the carboxyl end of the proenzyme. The post-translation cleavage follows an unusual pathway, termed non-hydrolytic serinolysis, in which the side chain hydroxyl group of the serine supplies its oxygen atom to form the C-terminus of the beta chain, while the remainder of the serine residue undergoes an oxidative deamination to produce ammonia and the pyruvoyl prosthetic group on the alpha chain.</text>
</comment>
<dbReference type="GO" id="GO:0004609">
    <property type="term" value="F:phosphatidylserine decarboxylase activity"/>
    <property type="evidence" value="ECO:0007669"/>
    <property type="project" value="UniProtKB-UniRule"/>
</dbReference>
<keyword evidence="9 11" id="KW-1208">Phospholipid metabolism</keyword>
<dbReference type="HAMAP" id="MF_00664">
    <property type="entry name" value="PS_decarb_PSD_A"/>
    <property type="match status" value="1"/>
</dbReference>
<keyword evidence="12" id="KW-0812">Transmembrane</keyword>
<keyword evidence="2 11" id="KW-0444">Lipid biosynthesis</keyword>
<keyword evidence="7 11" id="KW-0594">Phospholipid biosynthesis</keyword>
<evidence type="ECO:0000256" key="6">
    <source>
        <dbReference type="ARBA" id="ARBA00023145"/>
    </source>
</evidence>
<keyword evidence="10 11" id="KW-0670">Pyruvate</keyword>
<dbReference type="EC" id="4.1.1.65" evidence="11"/>
<comment type="subcellular location">
    <subcellularLocation>
        <location evidence="11">Cell membrane</location>
        <topology evidence="11">Peripheral membrane protein</topology>
    </subcellularLocation>
</comment>
<keyword evidence="14" id="KW-1185">Reference proteome</keyword>
<keyword evidence="1 11" id="KW-1003">Cell membrane</keyword>
<organism evidence="13 14">
    <name type="scientific">Williamwhitmania taraxaci</name>
    <dbReference type="NCBI Taxonomy" id="1640674"/>
    <lineage>
        <taxon>Bacteria</taxon>
        <taxon>Pseudomonadati</taxon>
        <taxon>Bacteroidota</taxon>
        <taxon>Bacteroidia</taxon>
        <taxon>Bacteroidales</taxon>
        <taxon>Williamwhitmaniaceae</taxon>
        <taxon>Williamwhitmania</taxon>
    </lineage>
</organism>
<evidence type="ECO:0000256" key="10">
    <source>
        <dbReference type="ARBA" id="ARBA00023317"/>
    </source>
</evidence>
<dbReference type="Pfam" id="PF02666">
    <property type="entry name" value="PS_Dcarbxylase"/>
    <property type="match status" value="1"/>
</dbReference>
<evidence type="ECO:0000256" key="1">
    <source>
        <dbReference type="ARBA" id="ARBA00022475"/>
    </source>
</evidence>
<evidence type="ECO:0000256" key="3">
    <source>
        <dbReference type="ARBA" id="ARBA00022793"/>
    </source>
</evidence>
<keyword evidence="3 11" id="KW-0210">Decarboxylase</keyword>
<feature type="chain" id="PRO_5023246980" description="Phosphatidylserine decarboxylase beta chain" evidence="11">
    <location>
        <begin position="1"/>
        <end position="185"/>
    </location>
</feature>
<reference evidence="13 14" key="1">
    <citation type="submission" date="2016-09" db="EMBL/GenBank/DDBJ databases">
        <authorList>
            <person name="Capua I."/>
            <person name="De Benedictis P."/>
            <person name="Joannis T."/>
            <person name="Lombin L.H."/>
            <person name="Cattoli G."/>
        </authorList>
    </citation>
    <scope>NUCLEOTIDE SEQUENCE [LARGE SCALE GENOMIC DNA]</scope>
    <source>
        <strain evidence="13 14">A7P-90m</strain>
    </source>
</reference>
<evidence type="ECO:0000256" key="5">
    <source>
        <dbReference type="ARBA" id="ARBA00023136"/>
    </source>
</evidence>
<feature type="active site" description="Schiff-base intermediate with substrate; via pyruvic acid" evidence="11">
    <location>
        <position position="186"/>
    </location>
</feature>
<dbReference type="UniPathway" id="UPA00558">
    <property type="reaction ID" value="UER00616"/>
</dbReference>
<comment type="similarity">
    <text evidence="11">Belongs to the phosphatidylserine decarboxylase family. PSD-A subfamily.</text>
</comment>
<dbReference type="RefSeq" id="WP_092438233.1">
    <property type="nucleotide sequence ID" value="NZ_FMYP01000030.1"/>
</dbReference>
<keyword evidence="8 11" id="KW-0456">Lyase</keyword>
<accession>A0A1G6LE05</accession>
<evidence type="ECO:0000256" key="11">
    <source>
        <dbReference type="HAMAP-Rule" id="MF_00664"/>
    </source>
</evidence>
<keyword evidence="5 11" id="KW-0472">Membrane</keyword>
<dbReference type="OrthoDB" id="9790893at2"/>
<evidence type="ECO:0000256" key="9">
    <source>
        <dbReference type="ARBA" id="ARBA00023264"/>
    </source>
</evidence>
<dbReference type="PANTHER" id="PTHR35809:SF1">
    <property type="entry name" value="ARCHAETIDYLSERINE DECARBOXYLASE PROENZYME-RELATED"/>
    <property type="match status" value="1"/>
</dbReference>
<evidence type="ECO:0000313" key="14">
    <source>
        <dbReference type="Proteomes" id="UP000199452"/>
    </source>
</evidence>
<dbReference type="PANTHER" id="PTHR35809">
    <property type="entry name" value="ARCHAETIDYLSERINE DECARBOXYLASE PROENZYME-RELATED"/>
    <property type="match status" value="1"/>
</dbReference>
<dbReference type="Proteomes" id="UP000199452">
    <property type="component" value="Unassembled WGS sequence"/>
</dbReference>
<comment type="pathway">
    <text evidence="11">Phospholipid metabolism; phosphatidylethanolamine biosynthesis; phosphatidylethanolamine from CDP-diacylglycerol: step 2/2.</text>
</comment>
<keyword evidence="12" id="KW-1133">Transmembrane helix</keyword>
<gene>
    <name evidence="11" type="primary">psd</name>
    <name evidence="13" type="ORF">SAMN05216323_103039</name>
</gene>
<dbReference type="InterPro" id="IPR003817">
    <property type="entry name" value="PS_Dcarbxylase"/>
</dbReference>
<feature type="transmembrane region" description="Helical" evidence="12">
    <location>
        <begin position="7"/>
        <end position="28"/>
    </location>
</feature>
<comment type="catalytic activity">
    <reaction evidence="11">
        <text>a 1,2-diacyl-sn-glycero-3-phospho-L-serine + H(+) = a 1,2-diacyl-sn-glycero-3-phosphoethanolamine + CO2</text>
        <dbReference type="Rhea" id="RHEA:20828"/>
        <dbReference type="ChEBI" id="CHEBI:15378"/>
        <dbReference type="ChEBI" id="CHEBI:16526"/>
        <dbReference type="ChEBI" id="CHEBI:57262"/>
        <dbReference type="ChEBI" id="CHEBI:64612"/>
        <dbReference type="EC" id="4.1.1.65"/>
    </reaction>
</comment>
<keyword evidence="6 11" id="KW-0865">Zymogen</keyword>
<evidence type="ECO:0000256" key="7">
    <source>
        <dbReference type="ARBA" id="ARBA00023209"/>
    </source>
</evidence>
<sequence length="217" mass="24949">MRIHKEGFGIIRGLLIGLLVANLLFFYFLPVYVFGFLAFVSLFLLVFTLRFFRVPVRVVQHEEGMLLSPCDGTVVVIEEVVENEFFKEPRIQVSIFMSVWNVHINWFSFKGTVEYFRHHQGKYLVAWHPKSSELNERTSVVVRHSNGTAILFRQIAGYVARRIICYAKEGTPVNAGEQMGFIKFGSRVDIFLPLDAKIEVSLNQKVVGTQTNIARFK</sequence>
<dbReference type="GO" id="GO:0005886">
    <property type="term" value="C:plasma membrane"/>
    <property type="evidence" value="ECO:0007669"/>
    <property type="project" value="UniProtKB-SubCell"/>
</dbReference>
<evidence type="ECO:0000313" key="13">
    <source>
        <dbReference type="EMBL" id="SDC41470.1"/>
    </source>
</evidence>
<protein>
    <recommendedName>
        <fullName evidence="11">Phosphatidylserine decarboxylase proenzyme</fullName>
        <ecNumber evidence="11">4.1.1.65</ecNumber>
    </recommendedName>
    <component>
        <recommendedName>
            <fullName evidence="11">Phosphatidylserine decarboxylase alpha chain</fullName>
        </recommendedName>
    </component>
    <component>
        <recommendedName>
            <fullName evidence="11">Phosphatidylserine decarboxylase beta chain</fullName>
        </recommendedName>
    </component>
</protein>
<feature type="chain" id="PRO_5023246979" description="Phosphatidylserine decarboxylase alpha chain" evidence="11">
    <location>
        <begin position="186"/>
        <end position="217"/>
    </location>
</feature>
<evidence type="ECO:0000256" key="4">
    <source>
        <dbReference type="ARBA" id="ARBA00023098"/>
    </source>
</evidence>
<name>A0A1G6LE05_9BACT</name>